<sequence>MLHLGRNCTENAYLSFEKGFVPPWRALQINCADPLWRFHFDYDPFGRLCALHWHAGRAVRATNLAVLVDSVEEINFDQCITVQLEHVPVPSSSDRRSFRIYTISALAANTPGETAHDPSFTTRYAYIHVLECRYVGRESLYRIAAVGPCAVLVVRVKVRTHLDHQRSGVGGQPTRDQGARPLRARRKVGFLHDRLHTAASVWNLTFCDSSAFCVLEHRPPYCTYSTRLSALDTHNQHYILSQAPIPHSVASGEPTDPCNISILADIKFGLVNIESQFGSIVRVVSKYPPLYYFQ</sequence>
<name>L8X246_THACA</name>
<protein>
    <submittedName>
        <fullName evidence="1">Uncharacterized protein</fullName>
    </submittedName>
</protein>
<dbReference type="HOGENOM" id="CLU_947246_0_0_1"/>
<organism evidence="1 2">
    <name type="scientific">Thanatephorus cucumeris (strain AG1-IA)</name>
    <name type="common">Rice sheath blight fungus</name>
    <name type="synonym">Rhizoctonia solani</name>
    <dbReference type="NCBI Taxonomy" id="983506"/>
    <lineage>
        <taxon>Eukaryota</taxon>
        <taxon>Fungi</taxon>
        <taxon>Dikarya</taxon>
        <taxon>Basidiomycota</taxon>
        <taxon>Agaricomycotina</taxon>
        <taxon>Agaricomycetes</taxon>
        <taxon>Cantharellales</taxon>
        <taxon>Ceratobasidiaceae</taxon>
        <taxon>Rhizoctonia</taxon>
        <taxon>Rhizoctonia solani AG-1</taxon>
    </lineage>
</organism>
<dbReference type="Proteomes" id="UP000011668">
    <property type="component" value="Unassembled WGS sequence"/>
</dbReference>
<gene>
    <name evidence="1" type="ORF">AG1IA_01598</name>
</gene>
<reference evidence="1 2" key="1">
    <citation type="journal article" date="2013" name="Nat. Commun.">
        <title>The evolution and pathogenic mechanisms of the rice sheath blight pathogen.</title>
        <authorList>
            <person name="Zheng A."/>
            <person name="Lin R."/>
            <person name="Xu L."/>
            <person name="Qin P."/>
            <person name="Tang C."/>
            <person name="Ai P."/>
            <person name="Zhang D."/>
            <person name="Liu Y."/>
            <person name="Sun Z."/>
            <person name="Feng H."/>
            <person name="Wang Y."/>
            <person name="Chen Y."/>
            <person name="Liang X."/>
            <person name="Fu R."/>
            <person name="Li Q."/>
            <person name="Zhang J."/>
            <person name="Yu X."/>
            <person name="Xie Z."/>
            <person name="Ding L."/>
            <person name="Guan P."/>
            <person name="Tang J."/>
            <person name="Liang Y."/>
            <person name="Wang S."/>
            <person name="Deng Q."/>
            <person name="Li S."/>
            <person name="Zhu J."/>
            <person name="Wang L."/>
            <person name="Liu H."/>
            <person name="Li P."/>
        </authorList>
    </citation>
    <scope>NUCLEOTIDE SEQUENCE [LARGE SCALE GENOMIC DNA]</scope>
    <source>
        <strain evidence="2">AG-1 IA</strain>
    </source>
</reference>
<comment type="caution">
    <text evidence="1">The sequence shown here is derived from an EMBL/GenBank/DDBJ whole genome shotgun (WGS) entry which is preliminary data.</text>
</comment>
<dbReference type="AlphaFoldDB" id="L8X246"/>
<proteinExistence type="predicted"/>
<evidence type="ECO:0000313" key="2">
    <source>
        <dbReference type="Proteomes" id="UP000011668"/>
    </source>
</evidence>
<keyword evidence="2" id="KW-1185">Reference proteome</keyword>
<evidence type="ECO:0000313" key="1">
    <source>
        <dbReference type="EMBL" id="ELU44381.1"/>
    </source>
</evidence>
<accession>L8X246</accession>
<dbReference type="EMBL" id="AFRT01000335">
    <property type="protein sequence ID" value="ELU44381.1"/>
    <property type="molecule type" value="Genomic_DNA"/>
</dbReference>